<dbReference type="InterPro" id="IPR016040">
    <property type="entry name" value="NAD(P)-bd_dom"/>
</dbReference>
<reference evidence="3" key="1">
    <citation type="journal article" date="2019" name="Int. J. Syst. Evol. Microbiol.">
        <title>The Global Catalogue of Microorganisms (GCM) 10K type strain sequencing project: providing services to taxonomists for standard genome sequencing and annotation.</title>
        <authorList>
            <consortium name="The Broad Institute Genomics Platform"/>
            <consortium name="The Broad Institute Genome Sequencing Center for Infectious Disease"/>
            <person name="Wu L."/>
            <person name="Ma J."/>
        </authorList>
    </citation>
    <scope>NUCLEOTIDE SEQUENCE [LARGE SCALE GENOMIC DNA]</scope>
    <source>
        <strain evidence="3">JCM 31202</strain>
    </source>
</reference>
<dbReference type="Gene3D" id="3.40.50.720">
    <property type="entry name" value="NAD(P)-binding Rossmann-like Domain"/>
    <property type="match status" value="1"/>
</dbReference>
<proteinExistence type="predicted"/>
<dbReference type="Pfam" id="PF13460">
    <property type="entry name" value="NAD_binding_10"/>
    <property type="match status" value="1"/>
</dbReference>
<dbReference type="PANTHER" id="PTHR43162">
    <property type="match status" value="1"/>
</dbReference>
<dbReference type="Proteomes" id="UP001596972">
    <property type="component" value="Unassembled WGS sequence"/>
</dbReference>
<gene>
    <name evidence="2" type="ORF">ACFQ11_22980</name>
</gene>
<organism evidence="2 3">
    <name type="scientific">Actinomadura sediminis</name>
    <dbReference type="NCBI Taxonomy" id="1038904"/>
    <lineage>
        <taxon>Bacteria</taxon>
        <taxon>Bacillati</taxon>
        <taxon>Actinomycetota</taxon>
        <taxon>Actinomycetes</taxon>
        <taxon>Streptosporangiales</taxon>
        <taxon>Thermomonosporaceae</taxon>
        <taxon>Actinomadura</taxon>
    </lineage>
</organism>
<sequence>MYLVTGATGNVGRHVVRRLLDGGAPVRALTRAPERAGLPDGVDVVRADHSDPDALSGALAGVDAVFLVWPFGTAGAAGAVVDAIARRARRVVLLSSIAVRDDVERQTDAIGALHAELERPIERSGLDWTFLRPGGFAANTLAWAPEIRADGTVRDAFGAAAMPLIHERDIADVAVRALTEDGHAGRRYALTGAEVRRQDEFAHVIGEVIGRPVRWEEIPPEAALRKRIEAGMPPSFARVMVEGYAALRERPAPATTTVEEVTGVPPRSFRAWAADHADDFR</sequence>
<comment type="caution">
    <text evidence="2">The sequence shown here is derived from an EMBL/GenBank/DDBJ whole genome shotgun (WGS) entry which is preliminary data.</text>
</comment>
<dbReference type="SUPFAM" id="SSF51735">
    <property type="entry name" value="NAD(P)-binding Rossmann-fold domains"/>
    <property type="match status" value="1"/>
</dbReference>
<dbReference type="EMBL" id="JBHTJA010000051">
    <property type="protein sequence ID" value="MFD0903274.1"/>
    <property type="molecule type" value="Genomic_DNA"/>
</dbReference>
<dbReference type="Gene3D" id="3.90.25.10">
    <property type="entry name" value="UDP-galactose 4-epimerase, domain 1"/>
    <property type="match status" value="1"/>
</dbReference>
<dbReference type="PANTHER" id="PTHR43162:SF1">
    <property type="entry name" value="PRESTALK A DIFFERENTIATION PROTEIN A"/>
    <property type="match status" value="1"/>
</dbReference>
<dbReference type="InterPro" id="IPR036291">
    <property type="entry name" value="NAD(P)-bd_dom_sf"/>
</dbReference>
<evidence type="ECO:0000313" key="3">
    <source>
        <dbReference type="Proteomes" id="UP001596972"/>
    </source>
</evidence>
<accession>A0ABW3ES82</accession>
<feature type="domain" description="NAD(P)-binding" evidence="1">
    <location>
        <begin position="6"/>
        <end position="180"/>
    </location>
</feature>
<evidence type="ECO:0000259" key="1">
    <source>
        <dbReference type="Pfam" id="PF13460"/>
    </source>
</evidence>
<dbReference type="InterPro" id="IPR051604">
    <property type="entry name" value="Ergot_Alk_Oxidoreductase"/>
</dbReference>
<dbReference type="RefSeq" id="WP_378301919.1">
    <property type="nucleotide sequence ID" value="NZ_JBHTJA010000051.1"/>
</dbReference>
<evidence type="ECO:0000313" key="2">
    <source>
        <dbReference type="EMBL" id="MFD0903274.1"/>
    </source>
</evidence>
<keyword evidence="3" id="KW-1185">Reference proteome</keyword>
<protein>
    <submittedName>
        <fullName evidence="2">NAD(P)H-binding protein</fullName>
    </submittedName>
</protein>
<name>A0ABW3ES82_9ACTN</name>